<sequence length="182" mass="20647">MILRNLSILVVLYLSELWGVNGYMCHKCASTDAVWNWVKYGLPVNQGDSVVSDDKCLVESKLKKDGDACAGYCMTINITRTDEEHPGKTIAIVRECQPRTRNLPELNENDPPLCTSYEKIVNRRNVNITTCYCRGHYCNGLGFAEATRHSKALELPQNPIEPNESSDFPWFLIHIAFISFLF</sequence>
<dbReference type="AlphaFoldDB" id="A0A1I7U8F4"/>
<dbReference type="WBParaSite" id="Csp11.Scaffold629.g15908.t1">
    <property type="protein sequence ID" value="Csp11.Scaffold629.g15908.t1"/>
    <property type="gene ID" value="Csp11.Scaffold629.g15908"/>
</dbReference>
<keyword evidence="2" id="KW-1185">Reference proteome</keyword>
<evidence type="ECO:0000256" key="1">
    <source>
        <dbReference type="SAM" id="SignalP"/>
    </source>
</evidence>
<name>A0A1I7U8F4_9PELO</name>
<feature type="chain" id="PRO_5009308640" evidence="1">
    <location>
        <begin position="23"/>
        <end position="182"/>
    </location>
</feature>
<protein>
    <submittedName>
        <fullName evidence="3">Protein sleepless</fullName>
    </submittedName>
</protein>
<dbReference type="eggNOG" id="ENOG502SYZ3">
    <property type="taxonomic scope" value="Eukaryota"/>
</dbReference>
<reference evidence="3" key="1">
    <citation type="submission" date="2016-11" db="UniProtKB">
        <authorList>
            <consortium name="WormBaseParasite"/>
        </authorList>
    </citation>
    <scope>IDENTIFICATION</scope>
</reference>
<dbReference type="Proteomes" id="UP000095282">
    <property type="component" value="Unplaced"/>
</dbReference>
<accession>A0A1I7U8F4</accession>
<feature type="signal peptide" evidence="1">
    <location>
        <begin position="1"/>
        <end position="22"/>
    </location>
</feature>
<proteinExistence type="predicted"/>
<organism evidence="2 3">
    <name type="scientific">Caenorhabditis tropicalis</name>
    <dbReference type="NCBI Taxonomy" id="1561998"/>
    <lineage>
        <taxon>Eukaryota</taxon>
        <taxon>Metazoa</taxon>
        <taxon>Ecdysozoa</taxon>
        <taxon>Nematoda</taxon>
        <taxon>Chromadorea</taxon>
        <taxon>Rhabditida</taxon>
        <taxon>Rhabditina</taxon>
        <taxon>Rhabditomorpha</taxon>
        <taxon>Rhabditoidea</taxon>
        <taxon>Rhabditidae</taxon>
        <taxon>Peloderinae</taxon>
        <taxon>Caenorhabditis</taxon>
    </lineage>
</organism>
<evidence type="ECO:0000313" key="3">
    <source>
        <dbReference type="WBParaSite" id="Csp11.Scaffold629.g15908.t1"/>
    </source>
</evidence>
<keyword evidence="1" id="KW-0732">Signal</keyword>
<evidence type="ECO:0000313" key="2">
    <source>
        <dbReference type="Proteomes" id="UP000095282"/>
    </source>
</evidence>